<keyword evidence="14" id="KW-1185">Reference proteome</keyword>
<comment type="subcellular location">
    <subcellularLocation>
        <location evidence="1">Cytoplasm</location>
    </subcellularLocation>
</comment>
<evidence type="ECO:0000256" key="9">
    <source>
        <dbReference type="ARBA" id="ARBA00022840"/>
    </source>
</evidence>
<evidence type="ECO:0000256" key="6">
    <source>
        <dbReference type="ARBA" id="ARBA00022694"/>
    </source>
</evidence>
<name>A0A926UW48_9CYAN</name>
<sequence>MSLVSLVSLVAGARSAKVVSFPTDTVPALAVRPDRRDRIYHLKGRSPDKPLILMAASWQQFLPFIDAAHPNLKTWQAIAAKYFAGALTLVLPASDRGQALNQGCATLGVRIPDCAVAISILQQTGALLTTSANRSNLPPLRKMIEIHQNFAEVLTLAEGLELTQELGSGLPSTVVEWTEQGWLVRRQGAVTLHQDMV</sequence>
<dbReference type="PROSITE" id="PS51163">
    <property type="entry name" value="YRDC"/>
    <property type="match status" value="1"/>
</dbReference>
<dbReference type="Proteomes" id="UP000631421">
    <property type="component" value="Unassembled WGS sequence"/>
</dbReference>
<dbReference type="EMBL" id="JACJPY010000072">
    <property type="protein sequence ID" value="MBD2151918.1"/>
    <property type="molecule type" value="Genomic_DNA"/>
</dbReference>
<evidence type="ECO:0000256" key="7">
    <source>
        <dbReference type="ARBA" id="ARBA00022695"/>
    </source>
</evidence>
<evidence type="ECO:0000256" key="2">
    <source>
        <dbReference type="ARBA" id="ARBA00007663"/>
    </source>
</evidence>
<dbReference type="InterPro" id="IPR017945">
    <property type="entry name" value="DHBP_synth_RibB-like_a/b_dom"/>
</dbReference>
<dbReference type="EC" id="2.7.7.87" evidence="3"/>
<keyword evidence="5" id="KW-0808">Transferase</keyword>
<dbReference type="SUPFAM" id="SSF55821">
    <property type="entry name" value="YrdC/RibB"/>
    <property type="match status" value="1"/>
</dbReference>
<accession>A0A926UW48</accession>
<dbReference type="Gene3D" id="3.90.870.10">
    <property type="entry name" value="DHBP synthase"/>
    <property type="match status" value="1"/>
</dbReference>
<dbReference type="AlphaFoldDB" id="A0A926UW48"/>
<dbReference type="InterPro" id="IPR006070">
    <property type="entry name" value="Sua5-like_dom"/>
</dbReference>
<evidence type="ECO:0000256" key="1">
    <source>
        <dbReference type="ARBA" id="ARBA00004496"/>
    </source>
</evidence>
<evidence type="ECO:0000256" key="5">
    <source>
        <dbReference type="ARBA" id="ARBA00022679"/>
    </source>
</evidence>
<dbReference type="RefSeq" id="WP_190352334.1">
    <property type="nucleotide sequence ID" value="NZ_JACJPY010000072.1"/>
</dbReference>
<keyword evidence="7" id="KW-0548">Nucleotidyltransferase</keyword>
<dbReference type="Pfam" id="PF01300">
    <property type="entry name" value="Sua5_yciO_yrdC"/>
    <property type="match status" value="1"/>
</dbReference>
<dbReference type="GO" id="GO:0000049">
    <property type="term" value="F:tRNA binding"/>
    <property type="evidence" value="ECO:0007669"/>
    <property type="project" value="TreeGrafter"/>
</dbReference>
<comment type="similarity">
    <text evidence="2">Belongs to the SUA5 family.</text>
</comment>
<evidence type="ECO:0000256" key="11">
    <source>
        <dbReference type="ARBA" id="ARBA00048366"/>
    </source>
</evidence>
<dbReference type="PANTHER" id="PTHR17490">
    <property type="entry name" value="SUA5"/>
    <property type="match status" value="1"/>
</dbReference>
<keyword evidence="6" id="KW-0819">tRNA processing</keyword>
<dbReference type="PANTHER" id="PTHR17490:SF16">
    <property type="entry name" value="THREONYLCARBAMOYL-AMP SYNTHASE"/>
    <property type="match status" value="1"/>
</dbReference>
<dbReference type="GO" id="GO:0003725">
    <property type="term" value="F:double-stranded RNA binding"/>
    <property type="evidence" value="ECO:0007669"/>
    <property type="project" value="InterPro"/>
</dbReference>
<dbReference type="GO" id="GO:0005524">
    <property type="term" value="F:ATP binding"/>
    <property type="evidence" value="ECO:0007669"/>
    <property type="project" value="UniProtKB-KW"/>
</dbReference>
<comment type="caution">
    <text evidence="13">The sequence shown here is derived from an EMBL/GenBank/DDBJ whole genome shotgun (WGS) entry which is preliminary data.</text>
</comment>
<organism evidence="13 14">
    <name type="scientific">Pseudanabaena cinerea FACHB-1277</name>
    <dbReference type="NCBI Taxonomy" id="2949581"/>
    <lineage>
        <taxon>Bacteria</taxon>
        <taxon>Bacillati</taxon>
        <taxon>Cyanobacteriota</taxon>
        <taxon>Cyanophyceae</taxon>
        <taxon>Pseudanabaenales</taxon>
        <taxon>Pseudanabaenaceae</taxon>
        <taxon>Pseudanabaena</taxon>
        <taxon>Pseudanabaena cinerea</taxon>
    </lineage>
</organism>
<evidence type="ECO:0000313" key="13">
    <source>
        <dbReference type="EMBL" id="MBD2151918.1"/>
    </source>
</evidence>
<evidence type="ECO:0000256" key="10">
    <source>
        <dbReference type="ARBA" id="ARBA00029774"/>
    </source>
</evidence>
<keyword evidence="8" id="KW-0547">Nucleotide-binding</keyword>
<protein>
    <recommendedName>
        <fullName evidence="10">L-threonylcarbamoyladenylate synthase</fullName>
        <ecNumber evidence="3">2.7.7.87</ecNumber>
    </recommendedName>
    <alternativeName>
        <fullName evidence="10">L-threonylcarbamoyladenylate synthase</fullName>
    </alternativeName>
</protein>
<reference evidence="13" key="1">
    <citation type="journal article" date="2015" name="ISME J.">
        <title>Draft Genome Sequence of Streptomyces incarnatus NRRL8089, which Produces the Nucleoside Antibiotic Sinefungin.</title>
        <authorList>
            <person name="Oshima K."/>
            <person name="Hattori M."/>
            <person name="Shimizu H."/>
            <person name="Fukuda K."/>
            <person name="Nemoto M."/>
            <person name="Inagaki K."/>
            <person name="Tamura T."/>
        </authorList>
    </citation>
    <scope>NUCLEOTIDE SEQUENCE</scope>
    <source>
        <strain evidence="13">FACHB-1277</strain>
    </source>
</reference>
<comment type="catalytic activity">
    <reaction evidence="11">
        <text>L-threonine + hydrogencarbonate + ATP = L-threonylcarbamoyladenylate + diphosphate + H2O</text>
        <dbReference type="Rhea" id="RHEA:36407"/>
        <dbReference type="ChEBI" id="CHEBI:15377"/>
        <dbReference type="ChEBI" id="CHEBI:17544"/>
        <dbReference type="ChEBI" id="CHEBI:30616"/>
        <dbReference type="ChEBI" id="CHEBI:33019"/>
        <dbReference type="ChEBI" id="CHEBI:57926"/>
        <dbReference type="ChEBI" id="CHEBI:73682"/>
        <dbReference type="EC" id="2.7.7.87"/>
    </reaction>
</comment>
<evidence type="ECO:0000256" key="8">
    <source>
        <dbReference type="ARBA" id="ARBA00022741"/>
    </source>
</evidence>
<evidence type="ECO:0000256" key="4">
    <source>
        <dbReference type="ARBA" id="ARBA00022490"/>
    </source>
</evidence>
<dbReference type="GO" id="GO:0006450">
    <property type="term" value="P:regulation of translational fidelity"/>
    <property type="evidence" value="ECO:0007669"/>
    <property type="project" value="TreeGrafter"/>
</dbReference>
<dbReference type="GO" id="GO:0005737">
    <property type="term" value="C:cytoplasm"/>
    <property type="evidence" value="ECO:0007669"/>
    <property type="project" value="UniProtKB-SubCell"/>
</dbReference>
<evidence type="ECO:0000313" key="14">
    <source>
        <dbReference type="Proteomes" id="UP000631421"/>
    </source>
</evidence>
<keyword evidence="9" id="KW-0067">ATP-binding</keyword>
<gene>
    <name evidence="13" type="ORF">H6F44_17570</name>
</gene>
<dbReference type="GO" id="GO:0008033">
    <property type="term" value="P:tRNA processing"/>
    <property type="evidence" value="ECO:0007669"/>
    <property type="project" value="UniProtKB-KW"/>
</dbReference>
<feature type="domain" description="YrdC-like" evidence="12">
    <location>
        <begin position="1"/>
        <end position="190"/>
    </location>
</feature>
<reference evidence="13" key="2">
    <citation type="submission" date="2020-08" db="EMBL/GenBank/DDBJ databases">
        <authorList>
            <person name="Chen M."/>
            <person name="Teng W."/>
            <person name="Zhao L."/>
            <person name="Hu C."/>
            <person name="Zhou Y."/>
            <person name="Han B."/>
            <person name="Song L."/>
            <person name="Shu W."/>
        </authorList>
    </citation>
    <scope>NUCLEOTIDE SEQUENCE</scope>
    <source>
        <strain evidence="13">FACHB-1277</strain>
    </source>
</reference>
<proteinExistence type="inferred from homology"/>
<keyword evidence="4" id="KW-0963">Cytoplasm</keyword>
<dbReference type="GO" id="GO:0061710">
    <property type="term" value="F:L-threonylcarbamoyladenylate synthase"/>
    <property type="evidence" value="ECO:0007669"/>
    <property type="project" value="UniProtKB-EC"/>
</dbReference>
<dbReference type="InterPro" id="IPR050156">
    <property type="entry name" value="TC-AMP_synthase_SUA5"/>
</dbReference>
<evidence type="ECO:0000256" key="3">
    <source>
        <dbReference type="ARBA" id="ARBA00012584"/>
    </source>
</evidence>
<evidence type="ECO:0000259" key="12">
    <source>
        <dbReference type="PROSITE" id="PS51163"/>
    </source>
</evidence>